<dbReference type="InterPro" id="IPR051693">
    <property type="entry name" value="UPF0046_metallophosphoest"/>
</dbReference>
<dbReference type="Pfam" id="PF00149">
    <property type="entry name" value="Metallophos"/>
    <property type="match status" value="1"/>
</dbReference>
<dbReference type="OrthoDB" id="332939at2"/>
<protein>
    <submittedName>
        <fullName evidence="2">Calcineurin-like phosphoesterase superfamily domain containing protein</fullName>
    </submittedName>
</protein>
<comment type="caution">
    <text evidence="2">The sequence shown here is derived from an EMBL/GenBank/DDBJ whole genome shotgun (WGS) entry which is preliminary data.</text>
</comment>
<dbReference type="SUPFAM" id="SSF56300">
    <property type="entry name" value="Metallo-dependent phosphatases"/>
    <property type="match status" value="1"/>
</dbReference>
<evidence type="ECO:0000313" key="2">
    <source>
        <dbReference type="EMBL" id="EPR39172.1"/>
    </source>
</evidence>
<feature type="domain" description="Calcineurin-like phosphoesterase" evidence="1">
    <location>
        <begin position="25"/>
        <end position="168"/>
    </location>
</feature>
<evidence type="ECO:0000259" key="1">
    <source>
        <dbReference type="Pfam" id="PF00149"/>
    </source>
</evidence>
<accession>S7TPM3</accession>
<dbReference type="Proteomes" id="UP000014977">
    <property type="component" value="Unassembled WGS sequence"/>
</dbReference>
<dbReference type="PANTHER" id="PTHR12905:SF0">
    <property type="entry name" value="CALCINEURIN-LIKE PHOSPHOESTERASE DOMAIN-CONTAINING PROTEIN"/>
    <property type="match status" value="1"/>
</dbReference>
<dbReference type="InterPro" id="IPR029052">
    <property type="entry name" value="Metallo-depent_PP-like"/>
</dbReference>
<dbReference type="PANTHER" id="PTHR12905">
    <property type="entry name" value="METALLOPHOSPHOESTERASE"/>
    <property type="match status" value="1"/>
</dbReference>
<proteinExistence type="predicted"/>
<name>S7TPM3_DESML</name>
<dbReference type="EMBL" id="ATHJ01000092">
    <property type="protein sequence ID" value="EPR39172.1"/>
    <property type="molecule type" value="Genomic_DNA"/>
</dbReference>
<dbReference type="Gene3D" id="3.60.21.10">
    <property type="match status" value="1"/>
</dbReference>
<dbReference type="STRING" id="897.B2D07_10720"/>
<dbReference type="InterPro" id="IPR004843">
    <property type="entry name" value="Calcineurin-like_PHP"/>
</dbReference>
<reference evidence="2 3" key="1">
    <citation type="journal article" date="2013" name="Genome Announc.">
        <title>Draft genome sequences for three mercury-methylating, sulfate-reducing bacteria.</title>
        <authorList>
            <person name="Brown S.D."/>
            <person name="Hurt R.A.Jr."/>
            <person name="Gilmour C.C."/>
            <person name="Elias D.A."/>
        </authorList>
    </citation>
    <scope>NUCLEOTIDE SEQUENCE [LARGE SCALE GENOMIC DNA]</scope>
    <source>
        <strain evidence="2 3">DSM 2059</strain>
    </source>
</reference>
<organism evidence="2 3">
    <name type="scientific">Desulfococcus multivorans DSM 2059</name>
    <dbReference type="NCBI Taxonomy" id="1121405"/>
    <lineage>
        <taxon>Bacteria</taxon>
        <taxon>Pseudomonadati</taxon>
        <taxon>Thermodesulfobacteriota</taxon>
        <taxon>Desulfobacteria</taxon>
        <taxon>Desulfobacterales</taxon>
        <taxon>Desulfococcaceae</taxon>
        <taxon>Desulfococcus</taxon>
    </lineage>
</organism>
<dbReference type="AlphaFoldDB" id="S7TPM3"/>
<keyword evidence="3" id="KW-1185">Reference proteome</keyword>
<dbReference type="GO" id="GO:0016787">
    <property type="term" value="F:hydrolase activity"/>
    <property type="evidence" value="ECO:0007669"/>
    <property type="project" value="InterPro"/>
</dbReference>
<gene>
    <name evidence="2" type="ORF">dsmv_2828</name>
</gene>
<dbReference type="eggNOG" id="COG2129">
    <property type="taxonomic scope" value="Bacteria"/>
</dbReference>
<dbReference type="RefSeq" id="WP_020877585.1">
    <property type="nucleotide sequence ID" value="NZ_ATHJ01000092.1"/>
</dbReference>
<evidence type="ECO:0000313" key="3">
    <source>
        <dbReference type="Proteomes" id="UP000014977"/>
    </source>
</evidence>
<sequence>MKILTVSDFIESCLYKDFDSELFKDIEVILSCGDLSPEYLSFISSRINAPLYYVKGNHDIRYIDKAPNGCIDIDSKLIRFKKLKIAGFEGSRWYNGNPIQYTESQMKKKIMKMWPRLWWNRGVDIVITHAPPRYIGDAEDPCHRGFKSFHPLIDRFSPQYFIHGHIHARFNKPSERIRIVKNTRVINTVGYFILEIDEK</sequence>